<evidence type="ECO:0000313" key="4">
    <source>
        <dbReference type="Proteomes" id="UP001056937"/>
    </source>
</evidence>
<feature type="domain" description="Cytochrome c oxidase subunit IV bacterial aa3 type" evidence="2">
    <location>
        <begin position="9"/>
        <end position="38"/>
    </location>
</feature>
<keyword evidence="1" id="KW-1133">Transmembrane helix</keyword>
<evidence type="ECO:0000259" key="2">
    <source>
        <dbReference type="Pfam" id="PF07835"/>
    </source>
</evidence>
<keyword evidence="4" id="KW-1185">Reference proteome</keyword>
<name>A0ABY4X663_9SPHN</name>
<evidence type="ECO:0000256" key="1">
    <source>
        <dbReference type="SAM" id="Phobius"/>
    </source>
</evidence>
<feature type="transmembrane region" description="Helical" evidence="1">
    <location>
        <begin position="21"/>
        <end position="41"/>
    </location>
</feature>
<reference evidence="3" key="1">
    <citation type="journal article" date="2022" name="Toxins">
        <title>Genomic Analysis of Sphingopyxis sp. USTB-05 for Biodegrading Cyanobacterial Hepatotoxins.</title>
        <authorList>
            <person name="Liu C."/>
            <person name="Xu Q."/>
            <person name="Zhao Z."/>
            <person name="Zhang H."/>
            <person name="Liu X."/>
            <person name="Yin C."/>
            <person name="Liu Y."/>
            <person name="Yan H."/>
        </authorList>
    </citation>
    <scope>NUCLEOTIDE SEQUENCE</scope>
    <source>
        <strain evidence="3">NBD5</strain>
    </source>
</reference>
<evidence type="ECO:0000313" key="3">
    <source>
        <dbReference type="EMBL" id="USI72385.1"/>
    </source>
</evidence>
<dbReference type="InterPro" id="IPR036596">
    <property type="entry name" value="Cyt-C_aa3_sf"/>
</dbReference>
<protein>
    <submittedName>
        <fullName evidence="3">Aa3-type cytochrome c oxidase subunit IV</fullName>
    </submittedName>
</protein>
<sequence>MARSGTGLEAHERTYGSFLKMLRYGAVAVFVVVAAVVLIIAH</sequence>
<gene>
    <name evidence="3" type="ORF">LHA26_13945</name>
</gene>
<keyword evidence="1" id="KW-0472">Membrane</keyword>
<dbReference type="Pfam" id="PF07835">
    <property type="entry name" value="COX4_pro_2"/>
    <property type="match status" value="1"/>
</dbReference>
<dbReference type="InterPro" id="IPR012422">
    <property type="entry name" value="Cyt_c_oxidase_su4_bac-aa3"/>
</dbReference>
<accession>A0ABY4X663</accession>
<dbReference type="SUPFAM" id="SSF81469">
    <property type="entry name" value="Bacterial aa3 type cytochrome c oxidase subunit IV"/>
    <property type="match status" value="1"/>
</dbReference>
<proteinExistence type="predicted"/>
<organism evidence="3 4">
    <name type="scientific">Sphingomonas morindae</name>
    <dbReference type="NCBI Taxonomy" id="1541170"/>
    <lineage>
        <taxon>Bacteria</taxon>
        <taxon>Pseudomonadati</taxon>
        <taxon>Pseudomonadota</taxon>
        <taxon>Alphaproteobacteria</taxon>
        <taxon>Sphingomonadales</taxon>
        <taxon>Sphingomonadaceae</taxon>
        <taxon>Sphingomonas</taxon>
    </lineage>
</organism>
<dbReference type="Proteomes" id="UP001056937">
    <property type="component" value="Chromosome 1"/>
</dbReference>
<dbReference type="RefSeq" id="WP_252166194.1">
    <property type="nucleotide sequence ID" value="NZ_CP084930.1"/>
</dbReference>
<dbReference type="Gene3D" id="1.20.5.160">
    <property type="entry name" value="Bacterial aa3 type cytochrome c oxidase subunit IV"/>
    <property type="match status" value="1"/>
</dbReference>
<dbReference type="EMBL" id="CP084930">
    <property type="protein sequence ID" value="USI72385.1"/>
    <property type="molecule type" value="Genomic_DNA"/>
</dbReference>
<keyword evidence="1" id="KW-0812">Transmembrane</keyword>